<evidence type="ECO:0000313" key="4">
    <source>
        <dbReference type="Proteomes" id="UP000199341"/>
    </source>
</evidence>
<keyword evidence="4" id="KW-1185">Reference proteome</keyword>
<dbReference type="PROSITE" id="PS51318">
    <property type="entry name" value="TAT"/>
    <property type="match status" value="1"/>
</dbReference>
<dbReference type="RefSeq" id="WP_093787484.1">
    <property type="nucleotide sequence ID" value="NZ_FNIE01000015.1"/>
</dbReference>
<evidence type="ECO:0000259" key="1">
    <source>
        <dbReference type="Pfam" id="PF00149"/>
    </source>
</evidence>
<dbReference type="Proteomes" id="UP000199341">
    <property type="component" value="Unassembled WGS sequence"/>
</dbReference>
<dbReference type="InterPro" id="IPR006311">
    <property type="entry name" value="TAT_signal"/>
</dbReference>
<dbReference type="SUPFAM" id="SSF56300">
    <property type="entry name" value="Metallo-dependent phosphatases"/>
    <property type="match status" value="1"/>
</dbReference>
<dbReference type="Pfam" id="PF09992">
    <property type="entry name" value="NAGPA"/>
    <property type="match status" value="1"/>
</dbReference>
<dbReference type="Pfam" id="PF00149">
    <property type="entry name" value="Metallophos"/>
    <property type="match status" value="1"/>
</dbReference>
<protein>
    <submittedName>
        <fullName evidence="3">3',5'-cyclic AMP phosphodiesterase CpdA</fullName>
    </submittedName>
</protein>
<feature type="domain" description="Phosphodiester glycosidase" evidence="2">
    <location>
        <begin position="247"/>
        <end position="424"/>
    </location>
</feature>
<reference evidence="3 4" key="1">
    <citation type="submission" date="2016-10" db="EMBL/GenBank/DDBJ databases">
        <authorList>
            <person name="de Groot N.N."/>
        </authorList>
    </citation>
    <scope>NUCLEOTIDE SEQUENCE [LARGE SCALE GENOMIC DNA]</scope>
    <source>
        <strain evidence="3 4">CGMCC 4.2022</strain>
    </source>
</reference>
<dbReference type="PANTHER" id="PTHR40446">
    <property type="entry name" value="N-ACETYLGLUCOSAMINE-1-PHOSPHODIESTER ALPHA-N-ACETYLGLUCOSAMINIDASE"/>
    <property type="match status" value="1"/>
</dbReference>
<dbReference type="InterPro" id="IPR018711">
    <property type="entry name" value="NAGPA"/>
</dbReference>
<feature type="domain" description="Calcineurin-like phosphoesterase" evidence="1">
    <location>
        <begin position="793"/>
        <end position="991"/>
    </location>
</feature>
<evidence type="ECO:0000259" key="2">
    <source>
        <dbReference type="Pfam" id="PF09992"/>
    </source>
</evidence>
<dbReference type="InterPro" id="IPR004843">
    <property type="entry name" value="Calcineurin-like_PHP"/>
</dbReference>
<dbReference type="Gene3D" id="2.60.40.1080">
    <property type="match status" value="1"/>
</dbReference>
<proteinExistence type="predicted"/>
<dbReference type="OrthoDB" id="9809781at2"/>
<dbReference type="STRING" id="310781.SAMN05216259_115124"/>
<dbReference type="PANTHER" id="PTHR40446:SF2">
    <property type="entry name" value="N-ACETYLGLUCOSAMINE-1-PHOSPHODIESTER ALPHA-N-ACETYLGLUCOSAMINIDASE"/>
    <property type="match status" value="1"/>
</dbReference>
<dbReference type="GO" id="GO:0016787">
    <property type="term" value="F:hydrolase activity"/>
    <property type="evidence" value="ECO:0007669"/>
    <property type="project" value="InterPro"/>
</dbReference>
<accession>A0A1H0P9J6</accession>
<dbReference type="EMBL" id="FNIE01000015">
    <property type="protein sequence ID" value="SDP01777.1"/>
    <property type="molecule type" value="Genomic_DNA"/>
</dbReference>
<evidence type="ECO:0000313" key="3">
    <source>
        <dbReference type="EMBL" id="SDP01777.1"/>
    </source>
</evidence>
<organism evidence="3 4">
    <name type="scientific">Actinacidiphila guanduensis</name>
    <dbReference type="NCBI Taxonomy" id="310781"/>
    <lineage>
        <taxon>Bacteria</taxon>
        <taxon>Bacillati</taxon>
        <taxon>Actinomycetota</taxon>
        <taxon>Actinomycetes</taxon>
        <taxon>Kitasatosporales</taxon>
        <taxon>Streptomycetaceae</taxon>
        <taxon>Actinacidiphila</taxon>
    </lineage>
</organism>
<sequence>MDPESTPSTGSGAAAGVTRRGLIVGAVAAGLTATAGTTAARAGTPGGTPAAADSAGPAFPTAPRFPDFTAPDYRLTVPGESVATDRTDIPVAPGIVLTSFDTFGRTGWTRVHVLNADLGQAGADLLGAGVSDPQPVAQAANAAHAVAAVNGDYFDITETYAAEGPEIQGGELRKATTQHATVAALGADQVARLADLVLTGSVTVAGTRRPLAALNSASVPADGIAVFTPQWGHGARTLIQDPGPYTELVVSGGKVTATGAAITDTPVPDGGYVVLGRGAAAADLAAARPGDTVTVEFAPQTDAPVALRMALGSGSVLVRGGTAVDFPPSTGNDEPKPRTAIGWPAGGHRLLLVAVDGSANFSAGLSFDDTAALMVRLGADEALMLDGGGSTELVARRPGDTAAGVINTPSDGSERPVADGVGLFGAKGSGRLRGLDVRPQADRVVPGLTLDVTVAGFDETWSPVDASGHQVRYRAVPGSLGSTRRGVFRADRPGAGTLRADAGGADGSHALRVVGPLDHLAFTERAVTIDPGSSATVRLTGYDADGFDAPVAPRDAELDFDAAVVSVKDAGDGSLAVTGAADASGKATVVTATVQGVTAKLPVTVGLVDVSLAEFEPTETWTAASARGTASVAFTAAPERPGATADNHALRLTYDFTGQSSTSAAYAVAGPAPITLPAGTKRLALWVNGDGNNHWLRAMVSSQGTTNVPFTFATVVDWTGWRRVVGDIPAGYSDPLTLARVYIAETSQTDKNAGQLEFDGLAAQVGQQPDTTEPPRPDPYVVEQGEVPAHHWTFAVLSDLHVSAAAGLDSFSGRQAALALDQVVAAEPDFILINGDFVDDDNPADFALANGLLRDHVPSGLPVHWTPGNHEAGLTATGGLDAFLAATGRPNKQILDHKGTRFILLDSHTGDMRTSDWDQVPLLKEELAKAEKDPAVTGVVVSFHHPLQDPSGSGASQLSDQLEAGLLKQWLADFRESSGKPVALFNGHAHTAAVTRSDGVLEVNTPAVGKTPYSSPDQGGFFGWMHVGVEPRPAGVQAGQPSPQTREWLRAESRPLIDGIELDAPGTLKSGASTQLAATGITSEFGLRFPLRFPASVTWSGGPGLVVVDSAAAARTARRSRRTLAVLDVSTGTLTAVRAGRVTVTVASGGLTASADVTLG</sequence>
<gene>
    <name evidence="3" type="ORF">SAMN05216259_115124</name>
</gene>
<dbReference type="AlphaFoldDB" id="A0A1H0P9J6"/>
<name>A0A1H0P9J6_9ACTN</name>
<dbReference type="Gene3D" id="3.60.21.10">
    <property type="match status" value="1"/>
</dbReference>
<dbReference type="InterPro" id="IPR029052">
    <property type="entry name" value="Metallo-depent_PP-like"/>
</dbReference>